<proteinExistence type="predicted"/>
<evidence type="ECO:0000313" key="1">
    <source>
        <dbReference type="EMBL" id="MFJ1468069.1"/>
    </source>
</evidence>
<evidence type="ECO:0000313" key="2">
    <source>
        <dbReference type="Proteomes" id="UP001168096"/>
    </source>
</evidence>
<organism evidence="1 2">
    <name type="scientific">Massilia orientalis</name>
    <dbReference type="NCBI Taxonomy" id="3050128"/>
    <lineage>
        <taxon>Bacteria</taxon>
        <taxon>Pseudomonadati</taxon>
        <taxon>Pseudomonadota</taxon>
        <taxon>Betaproteobacteria</taxon>
        <taxon>Burkholderiales</taxon>
        <taxon>Oxalobacteraceae</taxon>
        <taxon>Telluria group</taxon>
        <taxon>Massilia</taxon>
    </lineage>
</organism>
<keyword evidence="2" id="KW-1185">Reference proteome</keyword>
<comment type="caution">
    <text evidence="1">The sequence shown here is derived from an EMBL/GenBank/DDBJ whole genome shotgun (WGS) entry which is preliminary data.</text>
</comment>
<protein>
    <submittedName>
        <fullName evidence="1">Uncharacterized protein</fullName>
    </submittedName>
</protein>
<gene>
    <name evidence="1" type="ORF">QPK29_010140</name>
</gene>
<accession>A0ACC7M8Y8</accession>
<name>A0ACC7M8Y8_9BURK</name>
<sequence length="241" mass="24237">MQIIEAVNSVAAVGAHEFFILMDDNGNIVGQLNGFAVGSDGIPKVTNISGQLQVRSDYGSIIDSSTIMKSVVSGTQEQMMQIWNTGKACGDAINQQQMSYNLLDIGGKNSNAAFSTLATCMKLPDLDLTGAFTAVPGLHDIILPANTIKAIQDQHGLNGTTAPSAGGGEHSGGPGGVPGGVSGSGSAGGGSSGGGGGGHWQYPIAEHSIKPSPSDTTIPGGDSHVTIVGLSTHVADVHAFA</sequence>
<reference evidence="1" key="1">
    <citation type="submission" date="2024-11" db="EMBL/GenBank/DDBJ databases">
        <title>Description of Massilia orientalis sp. nov., isolated from rhizosphere soil of Ageratina adenophora.</title>
        <authorList>
            <person name="Wang Y."/>
        </authorList>
    </citation>
    <scope>NUCLEOTIDE SEQUENCE</scope>
    <source>
        <strain evidence="1">YIM B02787</strain>
    </source>
</reference>
<dbReference type="EMBL" id="JASNRB020000005">
    <property type="protein sequence ID" value="MFJ1468069.1"/>
    <property type="molecule type" value="Genomic_DNA"/>
</dbReference>
<dbReference type="Proteomes" id="UP001168096">
    <property type="component" value="Unassembled WGS sequence"/>
</dbReference>